<feature type="domain" description="RecF/RecN/SMC N-terminal" evidence="14">
    <location>
        <begin position="3"/>
        <end position="347"/>
    </location>
</feature>
<dbReference type="HAMAP" id="MF_00365">
    <property type="entry name" value="RecF"/>
    <property type="match status" value="1"/>
</dbReference>
<comment type="subcellular location">
    <subcellularLocation>
        <location evidence="1 12 13">Cytoplasm</location>
    </subcellularLocation>
</comment>
<evidence type="ECO:0000256" key="2">
    <source>
        <dbReference type="ARBA" id="ARBA00008016"/>
    </source>
</evidence>
<dbReference type="GO" id="GO:0003697">
    <property type="term" value="F:single-stranded DNA binding"/>
    <property type="evidence" value="ECO:0007669"/>
    <property type="project" value="UniProtKB-UniRule"/>
</dbReference>
<comment type="similarity">
    <text evidence="2 12 13">Belongs to the RecF family.</text>
</comment>
<dbReference type="GO" id="GO:0006260">
    <property type="term" value="P:DNA replication"/>
    <property type="evidence" value="ECO:0007669"/>
    <property type="project" value="UniProtKB-UniRule"/>
</dbReference>
<dbReference type="FunFam" id="1.20.1050.90:FF:000002">
    <property type="entry name" value="DNA replication and repair protein RecF"/>
    <property type="match status" value="1"/>
</dbReference>
<name>A0A4R2RZ96_9BACL</name>
<evidence type="ECO:0000256" key="5">
    <source>
        <dbReference type="ARBA" id="ARBA00022705"/>
    </source>
</evidence>
<evidence type="ECO:0000256" key="6">
    <source>
        <dbReference type="ARBA" id="ARBA00022741"/>
    </source>
</evidence>
<dbReference type="InterPro" id="IPR001238">
    <property type="entry name" value="DNA-binding_RecF"/>
</dbReference>
<dbReference type="EMBL" id="SLXV01000003">
    <property type="protein sequence ID" value="TCP70239.1"/>
    <property type="molecule type" value="Genomic_DNA"/>
</dbReference>
<dbReference type="InterPro" id="IPR018078">
    <property type="entry name" value="DNA-binding_RecF_CS"/>
</dbReference>
<protein>
    <recommendedName>
        <fullName evidence="3 12">DNA replication and repair protein RecF</fullName>
    </recommendedName>
</protein>
<dbReference type="PANTHER" id="PTHR32182">
    <property type="entry name" value="DNA REPLICATION AND REPAIR PROTEIN RECF"/>
    <property type="match status" value="1"/>
</dbReference>
<accession>A0A4R2RZ96</accession>
<dbReference type="CDD" id="cd03242">
    <property type="entry name" value="ABC_RecF"/>
    <property type="match status" value="1"/>
</dbReference>
<keyword evidence="10 12" id="KW-0234">DNA repair</keyword>
<dbReference type="OrthoDB" id="9803889at2"/>
<evidence type="ECO:0000256" key="1">
    <source>
        <dbReference type="ARBA" id="ARBA00004496"/>
    </source>
</evidence>
<dbReference type="InterPro" id="IPR003395">
    <property type="entry name" value="RecF/RecN/SMC_N"/>
</dbReference>
<evidence type="ECO:0000313" key="15">
    <source>
        <dbReference type="EMBL" id="TCP70239.1"/>
    </source>
</evidence>
<evidence type="ECO:0000256" key="3">
    <source>
        <dbReference type="ARBA" id="ARBA00020170"/>
    </source>
</evidence>
<reference evidence="15 16" key="1">
    <citation type="submission" date="2019-03" db="EMBL/GenBank/DDBJ databases">
        <title>Genomic Encyclopedia of Type Strains, Phase IV (KMG-IV): sequencing the most valuable type-strain genomes for metagenomic binning, comparative biology and taxonomic classification.</title>
        <authorList>
            <person name="Goeker M."/>
        </authorList>
    </citation>
    <scope>NUCLEOTIDE SEQUENCE [LARGE SCALE GENOMIC DNA]</scope>
    <source>
        <strain evidence="15 16">DSM 46831</strain>
    </source>
</reference>
<keyword evidence="11 12" id="KW-0742">SOS response</keyword>
<keyword evidence="9 12" id="KW-0238">DNA-binding</keyword>
<feature type="binding site" evidence="12">
    <location>
        <begin position="30"/>
        <end position="37"/>
    </location>
    <ligand>
        <name>ATP</name>
        <dbReference type="ChEBI" id="CHEBI:30616"/>
    </ligand>
</feature>
<evidence type="ECO:0000256" key="7">
    <source>
        <dbReference type="ARBA" id="ARBA00022763"/>
    </source>
</evidence>
<dbReference type="NCBIfam" id="TIGR00611">
    <property type="entry name" value="recf"/>
    <property type="match status" value="1"/>
</dbReference>
<dbReference type="GO" id="GO:0006302">
    <property type="term" value="P:double-strand break repair"/>
    <property type="evidence" value="ECO:0007669"/>
    <property type="project" value="TreeGrafter"/>
</dbReference>
<dbReference type="PROSITE" id="PS00617">
    <property type="entry name" value="RECF_1"/>
    <property type="match status" value="1"/>
</dbReference>
<evidence type="ECO:0000256" key="13">
    <source>
        <dbReference type="RuleBase" id="RU000578"/>
    </source>
</evidence>
<keyword evidence="7 12" id="KW-0227">DNA damage</keyword>
<sequence>MRVQSLEIQRYRNISQLSLDCSQDLHIFVGPNAQGKTNILESLYLLALGKSHRTRSTKELIQFGEPHAILKARVKRDETGSRLEVQLRDLGKKVSINGIEQSKLSQYIGFLPAILFAPEDLAIVKGSPQIRRRFLDMEIGQVSPTYLYHLSQLHKLLTQRNSLLKGLGTNKKFQVEFLDVYDEQLMSLSLELWRKRFHFLKQLTKWSGEIHQSITSANEELLIEYLPSIPITADMSIEEWRTVFQAELQRVREKEIRRGSTLLGPQRDDFRLVANGLDLHTFGSQGQQRTAALSLKLAEIELIHQETGTYPILLLDDVLSELDDSRKTHLLEAIRGRVQTFVTTTNLEGIDGETLDKAQIYQIRQGNIRELR</sequence>
<dbReference type="InterPro" id="IPR027417">
    <property type="entry name" value="P-loop_NTPase"/>
</dbReference>
<evidence type="ECO:0000256" key="10">
    <source>
        <dbReference type="ARBA" id="ARBA00023204"/>
    </source>
</evidence>
<dbReference type="InterPro" id="IPR042174">
    <property type="entry name" value="RecF_2"/>
</dbReference>
<evidence type="ECO:0000259" key="14">
    <source>
        <dbReference type="Pfam" id="PF02463"/>
    </source>
</evidence>
<dbReference type="AlphaFoldDB" id="A0A4R2RZ96"/>
<comment type="function">
    <text evidence="12 13">The RecF protein is involved in DNA metabolism; it is required for DNA replication and normal SOS inducibility. RecF binds preferentially to single-stranded, linear DNA. It also seems to bind ATP.</text>
</comment>
<evidence type="ECO:0000256" key="12">
    <source>
        <dbReference type="HAMAP-Rule" id="MF_00365"/>
    </source>
</evidence>
<keyword evidence="5 12" id="KW-0235">DNA replication</keyword>
<dbReference type="GO" id="GO:0000731">
    <property type="term" value="P:DNA synthesis involved in DNA repair"/>
    <property type="evidence" value="ECO:0007669"/>
    <property type="project" value="TreeGrafter"/>
</dbReference>
<dbReference type="Gene3D" id="1.20.1050.90">
    <property type="entry name" value="RecF/RecN/SMC, N-terminal domain"/>
    <property type="match status" value="1"/>
</dbReference>
<comment type="caution">
    <text evidence="15">The sequence shown here is derived from an EMBL/GenBank/DDBJ whole genome shotgun (WGS) entry which is preliminary data.</text>
</comment>
<dbReference type="GO" id="GO:0005737">
    <property type="term" value="C:cytoplasm"/>
    <property type="evidence" value="ECO:0007669"/>
    <property type="project" value="UniProtKB-SubCell"/>
</dbReference>
<organism evidence="15 16">
    <name type="scientific">Baia soyae</name>
    <dbReference type="NCBI Taxonomy" id="1544746"/>
    <lineage>
        <taxon>Bacteria</taxon>
        <taxon>Bacillati</taxon>
        <taxon>Bacillota</taxon>
        <taxon>Bacilli</taxon>
        <taxon>Bacillales</taxon>
        <taxon>Thermoactinomycetaceae</taxon>
        <taxon>Baia</taxon>
    </lineage>
</organism>
<keyword evidence="6 12" id="KW-0547">Nucleotide-binding</keyword>
<dbReference type="SUPFAM" id="SSF52540">
    <property type="entry name" value="P-loop containing nucleoside triphosphate hydrolases"/>
    <property type="match status" value="1"/>
</dbReference>
<evidence type="ECO:0000256" key="8">
    <source>
        <dbReference type="ARBA" id="ARBA00022840"/>
    </source>
</evidence>
<keyword evidence="8 12" id="KW-0067">ATP-binding</keyword>
<dbReference type="PANTHER" id="PTHR32182:SF0">
    <property type="entry name" value="DNA REPLICATION AND REPAIR PROTEIN RECF"/>
    <property type="match status" value="1"/>
</dbReference>
<dbReference type="RefSeq" id="WP_131847743.1">
    <property type="nucleotide sequence ID" value="NZ_SLXV01000003.1"/>
</dbReference>
<dbReference type="GO" id="GO:0009432">
    <property type="term" value="P:SOS response"/>
    <property type="evidence" value="ECO:0007669"/>
    <property type="project" value="UniProtKB-UniRule"/>
</dbReference>
<evidence type="ECO:0000256" key="4">
    <source>
        <dbReference type="ARBA" id="ARBA00022490"/>
    </source>
</evidence>
<dbReference type="GO" id="GO:0005524">
    <property type="term" value="F:ATP binding"/>
    <property type="evidence" value="ECO:0007669"/>
    <property type="project" value="UniProtKB-UniRule"/>
</dbReference>
<keyword evidence="16" id="KW-1185">Reference proteome</keyword>
<dbReference type="PROSITE" id="PS00618">
    <property type="entry name" value="RECF_2"/>
    <property type="match status" value="1"/>
</dbReference>
<proteinExistence type="inferred from homology"/>
<dbReference type="Gene3D" id="3.40.50.300">
    <property type="entry name" value="P-loop containing nucleotide triphosphate hydrolases"/>
    <property type="match status" value="1"/>
</dbReference>
<evidence type="ECO:0000313" key="16">
    <source>
        <dbReference type="Proteomes" id="UP000294746"/>
    </source>
</evidence>
<evidence type="ECO:0000256" key="9">
    <source>
        <dbReference type="ARBA" id="ARBA00023125"/>
    </source>
</evidence>
<dbReference type="Proteomes" id="UP000294746">
    <property type="component" value="Unassembled WGS sequence"/>
</dbReference>
<gene>
    <name evidence="12" type="primary">recF</name>
    <name evidence="15" type="ORF">EDD57_10354</name>
</gene>
<evidence type="ECO:0000256" key="11">
    <source>
        <dbReference type="ARBA" id="ARBA00023236"/>
    </source>
</evidence>
<keyword evidence="4 12" id="KW-0963">Cytoplasm</keyword>
<dbReference type="Pfam" id="PF02463">
    <property type="entry name" value="SMC_N"/>
    <property type="match status" value="1"/>
</dbReference>